<keyword evidence="3" id="KW-1185">Reference proteome</keyword>
<evidence type="ECO:0000313" key="3">
    <source>
        <dbReference type="Proteomes" id="UP000009309"/>
    </source>
</evidence>
<protein>
    <submittedName>
        <fullName evidence="2">Uncharacterized protein</fullName>
    </submittedName>
</protein>
<feature type="signal peptide" evidence="1">
    <location>
        <begin position="1"/>
        <end position="32"/>
    </location>
</feature>
<name>I2GEB1_9BACT</name>
<sequence>MGRSGLVTETTSVMKTGLLIAALSTVSAAAFAQGTSAQPSPEIQIKTAVLAAPADKRDGAMVYGYDAKGAFVVLRKGTNDMVCLADDPAKKGFSASCYHRDLEPFMKRGRELQQEGKKPGDVLTIREQEVKAGKWKMPKQPTTLYVLSAKDENYDQATGDVKDTYLRYVVYIPYATAESTGLPLKPEAPGMPWIMDPGTHRAHIMINPPQSTTPSAAKQ</sequence>
<gene>
    <name evidence="2" type="ORF">BN8_01220</name>
</gene>
<feature type="chain" id="PRO_5003659752" evidence="1">
    <location>
        <begin position="33"/>
        <end position="219"/>
    </location>
</feature>
<accession>I2GEB1</accession>
<dbReference type="EMBL" id="CAIT01000005">
    <property type="protein sequence ID" value="CCH52236.1"/>
    <property type="molecule type" value="Genomic_DNA"/>
</dbReference>
<reference evidence="2 3" key="1">
    <citation type="journal article" date="2012" name="J. Bacteriol.">
        <title>Genome Sequence of the Filamentous Bacterium Fibrisoma limi BUZ 3T.</title>
        <authorList>
            <person name="Filippini M."/>
            <person name="Qi W."/>
            <person name="Jaenicke S."/>
            <person name="Goesmann A."/>
            <person name="Smits T.H."/>
            <person name="Bagheri H.C."/>
        </authorList>
    </citation>
    <scope>NUCLEOTIDE SEQUENCE [LARGE SCALE GENOMIC DNA]</scope>
    <source>
        <strain evidence="3">BUZ 3T</strain>
    </source>
</reference>
<evidence type="ECO:0000256" key="1">
    <source>
        <dbReference type="SAM" id="SignalP"/>
    </source>
</evidence>
<dbReference type="STRING" id="1185876.BN8_01220"/>
<proteinExistence type="predicted"/>
<dbReference type="AlphaFoldDB" id="I2GEB1"/>
<keyword evidence="1" id="KW-0732">Signal</keyword>
<dbReference type="eggNOG" id="ENOG502ZBNJ">
    <property type="taxonomic scope" value="Bacteria"/>
</dbReference>
<dbReference type="Proteomes" id="UP000009309">
    <property type="component" value="Unassembled WGS sequence"/>
</dbReference>
<organism evidence="2 3">
    <name type="scientific">Fibrisoma limi BUZ 3</name>
    <dbReference type="NCBI Taxonomy" id="1185876"/>
    <lineage>
        <taxon>Bacteria</taxon>
        <taxon>Pseudomonadati</taxon>
        <taxon>Bacteroidota</taxon>
        <taxon>Cytophagia</taxon>
        <taxon>Cytophagales</taxon>
        <taxon>Spirosomataceae</taxon>
        <taxon>Fibrisoma</taxon>
    </lineage>
</organism>
<evidence type="ECO:0000313" key="2">
    <source>
        <dbReference type="EMBL" id="CCH52236.1"/>
    </source>
</evidence>
<comment type="caution">
    <text evidence="2">The sequence shown here is derived from an EMBL/GenBank/DDBJ whole genome shotgun (WGS) entry which is preliminary data.</text>
</comment>